<sequence length="168" mass="19575">MNEVVLGKLKETRAHLINEISRLQDDNFNKRPDMNKWSIAQVCHHLILVERSTMKVIQWGLKGKSDTNSARKKVELILNRDKKIKAPQIVEPAEETFTVQQIINLLKDSREKLFALLHSIDDKSVLREKSVKHPAFGDLPLDQWVEAVYLHEQRHLEQIKEIKNVLKS</sequence>
<keyword evidence="3" id="KW-1185">Reference proteome</keyword>
<dbReference type="InterPro" id="IPR034660">
    <property type="entry name" value="DinB/YfiT-like"/>
</dbReference>
<evidence type="ECO:0000313" key="2">
    <source>
        <dbReference type="EMBL" id="RLL43632.1"/>
    </source>
</evidence>
<dbReference type="Gene3D" id="1.20.120.450">
    <property type="entry name" value="dinb family like domain"/>
    <property type="match status" value="1"/>
</dbReference>
<proteinExistence type="predicted"/>
<accession>A0A498DG74</accession>
<dbReference type="InterPro" id="IPR024775">
    <property type="entry name" value="DinB-like"/>
</dbReference>
<evidence type="ECO:0000259" key="1">
    <source>
        <dbReference type="Pfam" id="PF12867"/>
    </source>
</evidence>
<gene>
    <name evidence="2" type="ORF">D8M04_11960</name>
</gene>
<dbReference type="SUPFAM" id="SSF109854">
    <property type="entry name" value="DinB/YfiT-like putative metalloenzymes"/>
    <property type="match status" value="1"/>
</dbReference>
<dbReference type="Pfam" id="PF12867">
    <property type="entry name" value="DinB_2"/>
    <property type="match status" value="1"/>
</dbReference>
<dbReference type="OrthoDB" id="5464839at2"/>
<evidence type="ECO:0000313" key="3">
    <source>
        <dbReference type="Proteomes" id="UP000270219"/>
    </source>
</evidence>
<dbReference type="RefSeq" id="WP_121523275.1">
    <property type="nucleotide sequence ID" value="NZ_RCHR01000004.1"/>
</dbReference>
<organism evidence="2 3">
    <name type="scientific">Oceanobacillus piezotolerans</name>
    <dbReference type="NCBI Taxonomy" id="2448030"/>
    <lineage>
        <taxon>Bacteria</taxon>
        <taxon>Bacillati</taxon>
        <taxon>Bacillota</taxon>
        <taxon>Bacilli</taxon>
        <taxon>Bacillales</taxon>
        <taxon>Bacillaceae</taxon>
        <taxon>Oceanobacillus</taxon>
    </lineage>
</organism>
<protein>
    <submittedName>
        <fullName evidence="2">DinB family protein</fullName>
    </submittedName>
</protein>
<dbReference type="Proteomes" id="UP000270219">
    <property type="component" value="Unassembled WGS sequence"/>
</dbReference>
<reference evidence="2 3" key="1">
    <citation type="submission" date="2018-10" db="EMBL/GenBank/DDBJ databases">
        <title>Oceanobacillus sp. YLB-02 draft genome.</title>
        <authorList>
            <person name="Yu L."/>
        </authorList>
    </citation>
    <scope>NUCLEOTIDE SEQUENCE [LARGE SCALE GENOMIC DNA]</scope>
    <source>
        <strain evidence="2 3">YLB-02</strain>
    </source>
</reference>
<feature type="domain" description="DinB-like" evidence="1">
    <location>
        <begin position="9"/>
        <end position="159"/>
    </location>
</feature>
<comment type="caution">
    <text evidence="2">The sequence shown here is derived from an EMBL/GenBank/DDBJ whole genome shotgun (WGS) entry which is preliminary data.</text>
</comment>
<dbReference type="EMBL" id="RCHR01000004">
    <property type="protein sequence ID" value="RLL43632.1"/>
    <property type="molecule type" value="Genomic_DNA"/>
</dbReference>
<dbReference type="AlphaFoldDB" id="A0A498DG74"/>
<name>A0A498DG74_9BACI</name>